<dbReference type="EMBL" id="JARAKH010000032">
    <property type="protein sequence ID" value="KAK8385446.1"/>
    <property type="molecule type" value="Genomic_DNA"/>
</dbReference>
<dbReference type="Pfam" id="PF15884">
    <property type="entry name" value="QIL1"/>
    <property type="match status" value="1"/>
</dbReference>
<dbReference type="GO" id="GO:0061617">
    <property type="term" value="C:MICOS complex"/>
    <property type="evidence" value="ECO:0007669"/>
    <property type="project" value="UniProtKB-UniRule"/>
</dbReference>
<keyword evidence="5" id="KW-1133">Transmembrane helix</keyword>
<comment type="subunit">
    <text evidence="8">Component of the mitochondrial contact site and cristae organizing system (MICOS) complex.</text>
</comment>
<dbReference type="GO" id="GO:0042407">
    <property type="term" value="P:cristae formation"/>
    <property type="evidence" value="ECO:0007669"/>
    <property type="project" value="TreeGrafter"/>
</dbReference>
<feature type="compositionally biased region" description="Basic and acidic residues" evidence="9">
    <location>
        <begin position="140"/>
        <end position="150"/>
    </location>
</feature>
<comment type="subcellular location">
    <subcellularLocation>
        <location evidence="1 8">Mitochondrion inner membrane</location>
        <topology evidence="1 8">Single-pass membrane protein</topology>
    </subcellularLocation>
</comment>
<evidence type="ECO:0000256" key="9">
    <source>
        <dbReference type="SAM" id="MobiDB-lite"/>
    </source>
</evidence>
<comment type="function">
    <text evidence="8">Component of the MICOS complex, a large protein complex of the mitochondrial inner membrane that plays crucial roles in the maintenance of crista junctions, inner membrane architecture, and formation of contact sites to the outer membrane.</text>
</comment>
<evidence type="ECO:0000256" key="3">
    <source>
        <dbReference type="ARBA" id="ARBA00022692"/>
    </source>
</evidence>
<organism evidence="10 11">
    <name type="scientific">Scylla paramamosain</name>
    <name type="common">Mud crab</name>
    <dbReference type="NCBI Taxonomy" id="85552"/>
    <lineage>
        <taxon>Eukaryota</taxon>
        <taxon>Metazoa</taxon>
        <taxon>Ecdysozoa</taxon>
        <taxon>Arthropoda</taxon>
        <taxon>Crustacea</taxon>
        <taxon>Multicrustacea</taxon>
        <taxon>Malacostraca</taxon>
        <taxon>Eumalacostraca</taxon>
        <taxon>Eucarida</taxon>
        <taxon>Decapoda</taxon>
        <taxon>Pleocyemata</taxon>
        <taxon>Brachyura</taxon>
        <taxon>Eubrachyura</taxon>
        <taxon>Portunoidea</taxon>
        <taxon>Portunidae</taxon>
        <taxon>Portuninae</taxon>
        <taxon>Scylla</taxon>
    </lineage>
</organism>
<evidence type="ECO:0000256" key="4">
    <source>
        <dbReference type="ARBA" id="ARBA00022792"/>
    </source>
</evidence>
<name>A0AAW0TFM3_SCYPA</name>
<dbReference type="Proteomes" id="UP001487740">
    <property type="component" value="Unassembled WGS sequence"/>
</dbReference>
<accession>A0AAW0TFM3</accession>
<dbReference type="InterPro" id="IPR026769">
    <property type="entry name" value="Mic13"/>
</dbReference>
<keyword evidence="11" id="KW-1185">Reference proteome</keyword>
<sequence>MNKVLKAAWFATKVGIGGGVVYVTVDQGIWGSSHHSTAAYERLFDIMPGTKSVSEKYLQLPKKDDVNVNFRSYWNSGVFYTFDFIANLPSKVGNLKDYIVDFASSPADKKENEAPSKAEETTPVQSEATEAPPAAAEASSEEKPPAEETK</sequence>
<reference evidence="10 11" key="1">
    <citation type="submission" date="2023-03" db="EMBL/GenBank/DDBJ databases">
        <title>High-quality genome of Scylla paramamosain provides insights in environmental adaptation.</title>
        <authorList>
            <person name="Zhang L."/>
        </authorList>
    </citation>
    <scope>NUCLEOTIDE SEQUENCE [LARGE SCALE GENOMIC DNA]</scope>
    <source>
        <strain evidence="10">LZ_2023a</strain>
        <tissue evidence="10">Muscle</tissue>
    </source>
</reference>
<keyword evidence="4 8" id="KW-0999">Mitochondrion inner membrane</keyword>
<gene>
    <name evidence="10" type="ORF">O3P69_016338</name>
</gene>
<evidence type="ECO:0000256" key="5">
    <source>
        <dbReference type="ARBA" id="ARBA00022989"/>
    </source>
</evidence>
<dbReference type="PANTHER" id="PTHR31816">
    <property type="entry name" value="MICOS COMPLEX SUBUNIT MIC13"/>
    <property type="match status" value="1"/>
</dbReference>
<dbReference type="GO" id="GO:0044284">
    <property type="term" value="C:mitochondrial crista junction"/>
    <property type="evidence" value="ECO:0007669"/>
    <property type="project" value="TreeGrafter"/>
</dbReference>
<evidence type="ECO:0000256" key="1">
    <source>
        <dbReference type="ARBA" id="ARBA00004434"/>
    </source>
</evidence>
<keyword evidence="7" id="KW-0472">Membrane</keyword>
<feature type="compositionally biased region" description="Low complexity" evidence="9">
    <location>
        <begin position="127"/>
        <end position="138"/>
    </location>
</feature>
<evidence type="ECO:0000256" key="2">
    <source>
        <dbReference type="ARBA" id="ARBA00006771"/>
    </source>
</evidence>
<keyword evidence="3" id="KW-0812">Transmembrane</keyword>
<comment type="similarity">
    <text evidence="2 8">Belongs to the MICOS complex subunit Mic13 family.</text>
</comment>
<evidence type="ECO:0000313" key="11">
    <source>
        <dbReference type="Proteomes" id="UP001487740"/>
    </source>
</evidence>
<dbReference type="AlphaFoldDB" id="A0AAW0TFM3"/>
<proteinExistence type="inferred from homology"/>
<feature type="compositionally biased region" description="Basic and acidic residues" evidence="9">
    <location>
        <begin position="107"/>
        <end position="120"/>
    </location>
</feature>
<keyword evidence="6 8" id="KW-0496">Mitochondrion</keyword>
<comment type="caution">
    <text evidence="10">The sequence shown here is derived from an EMBL/GenBank/DDBJ whole genome shotgun (WGS) entry which is preliminary data.</text>
</comment>
<feature type="region of interest" description="Disordered" evidence="9">
    <location>
        <begin position="107"/>
        <end position="150"/>
    </location>
</feature>
<evidence type="ECO:0000256" key="6">
    <source>
        <dbReference type="ARBA" id="ARBA00023128"/>
    </source>
</evidence>
<evidence type="ECO:0000256" key="7">
    <source>
        <dbReference type="ARBA" id="ARBA00023136"/>
    </source>
</evidence>
<protein>
    <recommendedName>
        <fullName evidence="8">MICOS complex subunit MIC13</fullName>
    </recommendedName>
</protein>
<dbReference type="PANTHER" id="PTHR31816:SF3">
    <property type="entry name" value="MICOS COMPLEX SUBUNIT MIC13"/>
    <property type="match status" value="1"/>
</dbReference>
<evidence type="ECO:0000313" key="10">
    <source>
        <dbReference type="EMBL" id="KAK8385446.1"/>
    </source>
</evidence>
<evidence type="ECO:0000256" key="8">
    <source>
        <dbReference type="RuleBase" id="RU363009"/>
    </source>
</evidence>